<accession>A0AAD4N792</accession>
<evidence type="ECO:0000313" key="1">
    <source>
        <dbReference type="EMBL" id="KAI1714029.1"/>
    </source>
</evidence>
<reference evidence="1" key="1">
    <citation type="submission" date="2022-01" db="EMBL/GenBank/DDBJ databases">
        <title>Genome Sequence Resource for Two Populations of Ditylenchus destructor, the Migratory Endoparasitic Phytonematode.</title>
        <authorList>
            <person name="Zhang H."/>
            <person name="Lin R."/>
            <person name="Xie B."/>
        </authorList>
    </citation>
    <scope>NUCLEOTIDE SEQUENCE</scope>
    <source>
        <strain evidence="1">BazhouSP</strain>
    </source>
</reference>
<proteinExistence type="predicted"/>
<dbReference type="AlphaFoldDB" id="A0AAD4N792"/>
<gene>
    <name evidence="1" type="ORF">DdX_08920</name>
</gene>
<evidence type="ECO:0000313" key="2">
    <source>
        <dbReference type="Proteomes" id="UP001201812"/>
    </source>
</evidence>
<comment type="caution">
    <text evidence="1">The sequence shown here is derived from an EMBL/GenBank/DDBJ whole genome shotgun (WGS) entry which is preliminary data.</text>
</comment>
<dbReference type="EMBL" id="JAKKPZ010000014">
    <property type="protein sequence ID" value="KAI1714029.1"/>
    <property type="molecule type" value="Genomic_DNA"/>
</dbReference>
<organism evidence="1 2">
    <name type="scientific">Ditylenchus destructor</name>
    <dbReference type="NCBI Taxonomy" id="166010"/>
    <lineage>
        <taxon>Eukaryota</taxon>
        <taxon>Metazoa</taxon>
        <taxon>Ecdysozoa</taxon>
        <taxon>Nematoda</taxon>
        <taxon>Chromadorea</taxon>
        <taxon>Rhabditida</taxon>
        <taxon>Tylenchina</taxon>
        <taxon>Tylenchomorpha</taxon>
        <taxon>Sphaerularioidea</taxon>
        <taxon>Anguinidae</taxon>
        <taxon>Anguininae</taxon>
        <taxon>Ditylenchus</taxon>
    </lineage>
</organism>
<name>A0AAD4N792_9BILA</name>
<sequence length="284" mass="33302">MNRQQYHSLYSRLLRDVFAFFKRQQLFWLCKACSRFKGVIDREFATRPPYLKLTKISYKNNEWKWVPKSGSIMQVPYRVRTLLPKTKFIRFKDSLFYCDNTLPPLDLLLMSHIWKGNSVTITWNQNFTPTAKFARSLSKCKSLNMTGAGGLSALRSLLSDNDGHVTVKDFAYKSMTVIFPCESLIDYLFQSVDKPVFDKGYKLTLCTMHPPSRKKFKEFLEAVKNRFELTTIELKFMLTWNVNTLLSQRPCLSFSVYNAKIKQTLNFECKNNGFTLRTGWWLFG</sequence>
<keyword evidence="2" id="KW-1185">Reference proteome</keyword>
<protein>
    <submittedName>
        <fullName evidence="1">Uncharacterized protein</fullName>
    </submittedName>
</protein>
<dbReference type="Proteomes" id="UP001201812">
    <property type="component" value="Unassembled WGS sequence"/>
</dbReference>